<reference evidence="2 3" key="1">
    <citation type="submission" date="2015-10" db="EMBL/GenBank/DDBJ databases">
        <title>Draft genome sequence of Streptomyces curacoi DSM 40107, type strain for the species Streptomyces curacoi.</title>
        <authorList>
            <person name="Ruckert C."/>
            <person name="Winkler A."/>
            <person name="Kalinowski J."/>
            <person name="Kampfer P."/>
            <person name="Glaeser S."/>
        </authorList>
    </citation>
    <scope>NUCLEOTIDE SEQUENCE [LARGE SCALE GENOMIC DNA]</scope>
    <source>
        <strain evidence="2 3">DSM 40107</strain>
    </source>
</reference>
<protein>
    <submittedName>
        <fullName evidence="2">Uncharacterized protein</fullName>
    </submittedName>
</protein>
<dbReference type="Proteomes" id="UP000054024">
    <property type="component" value="Unassembled WGS sequence"/>
</dbReference>
<evidence type="ECO:0000313" key="3">
    <source>
        <dbReference type="Proteomes" id="UP000054024"/>
    </source>
</evidence>
<dbReference type="STRING" id="146536.AQI70_15380"/>
<organism evidence="2 3">
    <name type="scientific">Streptomyces curacoi</name>
    <dbReference type="NCBI Taxonomy" id="146536"/>
    <lineage>
        <taxon>Bacteria</taxon>
        <taxon>Bacillati</taxon>
        <taxon>Actinomycetota</taxon>
        <taxon>Actinomycetes</taxon>
        <taxon>Kitasatosporales</taxon>
        <taxon>Streptomycetaceae</taxon>
        <taxon>Streptomyces</taxon>
    </lineage>
</organism>
<feature type="region of interest" description="Disordered" evidence="1">
    <location>
        <begin position="1"/>
        <end position="128"/>
    </location>
</feature>
<feature type="compositionally biased region" description="Basic and acidic residues" evidence="1">
    <location>
        <begin position="66"/>
        <end position="75"/>
    </location>
</feature>
<feature type="compositionally biased region" description="Low complexity" evidence="1">
    <location>
        <begin position="82"/>
        <end position="99"/>
    </location>
</feature>
<sequence>ARLQRGSLQADGDNGDDTPSALGPADHRDPTTHARLQRDTFQTDDDNGDQTPSALGPTDPTTPARLQRDTPRADGDTADGTPSSASEVPDEPVPVVLGVPDGGAREESHSADAAAFSPKSSTPSADRS</sequence>
<name>A0A117PAX3_9ACTN</name>
<proteinExistence type="predicted"/>
<dbReference type="EMBL" id="LMWJ01000009">
    <property type="protein sequence ID" value="KUM76326.1"/>
    <property type="molecule type" value="Genomic_DNA"/>
</dbReference>
<evidence type="ECO:0000313" key="2">
    <source>
        <dbReference type="EMBL" id="KUM76326.1"/>
    </source>
</evidence>
<accession>A0A117PAX3</accession>
<evidence type="ECO:0000256" key="1">
    <source>
        <dbReference type="SAM" id="MobiDB-lite"/>
    </source>
</evidence>
<feature type="non-terminal residue" evidence="2">
    <location>
        <position position="1"/>
    </location>
</feature>
<feature type="compositionally biased region" description="Polar residues" evidence="1">
    <location>
        <begin position="118"/>
        <end position="128"/>
    </location>
</feature>
<gene>
    <name evidence="2" type="ORF">AQI70_15380</name>
</gene>
<comment type="caution">
    <text evidence="2">The sequence shown here is derived from an EMBL/GenBank/DDBJ whole genome shotgun (WGS) entry which is preliminary data.</text>
</comment>
<dbReference type="AlphaFoldDB" id="A0A117PAX3"/>
<keyword evidence="3" id="KW-1185">Reference proteome</keyword>
<feature type="compositionally biased region" description="Basic and acidic residues" evidence="1">
    <location>
        <begin position="25"/>
        <end position="38"/>
    </location>
</feature>